<keyword evidence="5" id="KW-0812">Transmembrane</keyword>
<dbReference type="Gene3D" id="2.40.30.170">
    <property type="match status" value="1"/>
</dbReference>
<organism evidence="8 9">
    <name type="scientific">Desulforamulus aeronauticus DSM 10349</name>
    <dbReference type="NCBI Taxonomy" id="1121421"/>
    <lineage>
        <taxon>Bacteria</taxon>
        <taxon>Bacillati</taxon>
        <taxon>Bacillota</taxon>
        <taxon>Clostridia</taxon>
        <taxon>Eubacteriales</taxon>
        <taxon>Peptococcaceae</taxon>
        <taxon>Desulforamulus</taxon>
    </lineage>
</organism>
<feature type="domain" description="Multidrug resistance protein MdtA-like barrel-sandwich hybrid" evidence="6">
    <location>
        <begin position="63"/>
        <end position="260"/>
    </location>
</feature>
<feature type="transmembrane region" description="Helical" evidence="5">
    <location>
        <begin position="14"/>
        <end position="34"/>
    </location>
</feature>
<dbReference type="PANTHER" id="PTHR32347">
    <property type="entry name" value="EFFLUX SYSTEM COMPONENT YKNX-RELATED"/>
    <property type="match status" value="1"/>
</dbReference>
<dbReference type="SUPFAM" id="SSF111369">
    <property type="entry name" value="HlyD-like secretion proteins"/>
    <property type="match status" value="3"/>
</dbReference>
<comment type="subcellular location">
    <subcellularLocation>
        <location evidence="1">Cell envelope</location>
    </subcellularLocation>
</comment>
<dbReference type="AlphaFoldDB" id="A0A1M6V592"/>
<evidence type="ECO:0000256" key="3">
    <source>
        <dbReference type="ARBA" id="ARBA00023054"/>
    </source>
</evidence>
<evidence type="ECO:0000259" key="7">
    <source>
        <dbReference type="Pfam" id="PF25990"/>
    </source>
</evidence>
<dbReference type="Pfam" id="PF25990">
    <property type="entry name" value="Beta-barrel_YknX"/>
    <property type="match status" value="1"/>
</dbReference>
<dbReference type="Proteomes" id="UP000183997">
    <property type="component" value="Unassembled WGS sequence"/>
</dbReference>
<comment type="similarity">
    <text evidence="2">Belongs to the membrane fusion protein (MFP) (TC 8.A.1) family.</text>
</comment>
<evidence type="ECO:0000256" key="1">
    <source>
        <dbReference type="ARBA" id="ARBA00004196"/>
    </source>
</evidence>
<dbReference type="InterPro" id="IPR058636">
    <property type="entry name" value="Beta-barrel_YknX"/>
</dbReference>
<accession>A0A1M6V592</accession>
<dbReference type="Pfam" id="PF25917">
    <property type="entry name" value="BSH_RND"/>
    <property type="match status" value="1"/>
</dbReference>
<dbReference type="Gene3D" id="2.40.50.100">
    <property type="match status" value="2"/>
</dbReference>
<keyword evidence="5" id="KW-0472">Membrane</keyword>
<proteinExistence type="inferred from homology"/>
<evidence type="ECO:0000313" key="9">
    <source>
        <dbReference type="Proteomes" id="UP000183997"/>
    </source>
</evidence>
<protein>
    <submittedName>
        <fullName evidence="8">HlyD family secretion protein</fullName>
    </submittedName>
</protein>
<feature type="coiled-coil region" evidence="4">
    <location>
        <begin position="129"/>
        <end position="194"/>
    </location>
</feature>
<evidence type="ECO:0000256" key="5">
    <source>
        <dbReference type="SAM" id="Phobius"/>
    </source>
</evidence>
<dbReference type="EMBL" id="FRAR01000023">
    <property type="protein sequence ID" value="SHK76652.1"/>
    <property type="molecule type" value="Genomic_DNA"/>
</dbReference>
<evidence type="ECO:0000313" key="8">
    <source>
        <dbReference type="EMBL" id="SHK76652.1"/>
    </source>
</evidence>
<dbReference type="PANTHER" id="PTHR32347:SF23">
    <property type="entry name" value="BLL5650 PROTEIN"/>
    <property type="match status" value="1"/>
</dbReference>
<feature type="domain" description="YknX-like beta-barrel" evidence="7">
    <location>
        <begin position="267"/>
        <end position="350"/>
    </location>
</feature>
<gene>
    <name evidence="8" type="ORF">SAMN02745123_03055</name>
</gene>
<dbReference type="FunFam" id="2.40.30.170:FF:000010">
    <property type="entry name" value="Efflux RND transporter periplasmic adaptor subunit"/>
    <property type="match status" value="1"/>
</dbReference>
<sequence length="353" mass="38544">MDELVKVAQNKKKIALFFIGLMVISALILGGYFYQKQTTLAKERSGLTATGTLEATSVLASFKVPGRIAEMPVEEGSQVKKGDLLAALETRELQAELSQALGAHESALANQRQAQEAIPLTSQQVETTVAQCQAKVDQAQVKVTSAQQTYDRMIELHKAEAISDSQLDDATNNYEAAKKTLAETQAVLAQAEAARLKVGVSQAQYEAAMGQANQAQGVVEKATAYLENSQLKAPINGFITQKYLELGEMLNAGTPVFEITDLESTYVKVFISEKKIGRVHLGQQAEIRVDTFPDKVFTGKVTFINNAGEFAVQRAINEQYQHDLRSFEVKITVPNPDFALKVGMTANVKILEE</sequence>
<dbReference type="Gene3D" id="1.10.287.470">
    <property type="entry name" value="Helix hairpin bin"/>
    <property type="match status" value="1"/>
</dbReference>
<name>A0A1M6V592_9FIRM</name>
<dbReference type="OrthoDB" id="250565at2"/>
<keyword evidence="9" id="KW-1185">Reference proteome</keyword>
<keyword evidence="3 4" id="KW-0175">Coiled coil</keyword>
<evidence type="ECO:0000256" key="4">
    <source>
        <dbReference type="SAM" id="Coils"/>
    </source>
</evidence>
<dbReference type="GO" id="GO:0030313">
    <property type="term" value="C:cell envelope"/>
    <property type="evidence" value="ECO:0007669"/>
    <property type="project" value="UniProtKB-SubCell"/>
</dbReference>
<evidence type="ECO:0000259" key="6">
    <source>
        <dbReference type="Pfam" id="PF25917"/>
    </source>
</evidence>
<dbReference type="InterPro" id="IPR050465">
    <property type="entry name" value="UPF0194_transport"/>
</dbReference>
<dbReference type="STRING" id="1121421.SAMN02745123_03055"/>
<dbReference type="RefSeq" id="WP_072916039.1">
    <property type="nucleotide sequence ID" value="NZ_FRAR01000023.1"/>
</dbReference>
<evidence type="ECO:0000256" key="2">
    <source>
        <dbReference type="ARBA" id="ARBA00009477"/>
    </source>
</evidence>
<reference evidence="9" key="1">
    <citation type="submission" date="2016-11" db="EMBL/GenBank/DDBJ databases">
        <authorList>
            <person name="Varghese N."/>
            <person name="Submissions S."/>
        </authorList>
    </citation>
    <scope>NUCLEOTIDE SEQUENCE [LARGE SCALE GENOMIC DNA]</scope>
    <source>
        <strain evidence="9">DSM 10349</strain>
    </source>
</reference>
<dbReference type="InterPro" id="IPR058625">
    <property type="entry name" value="MdtA-like_BSH"/>
</dbReference>
<keyword evidence="5" id="KW-1133">Transmembrane helix</keyword>